<accession>A0ABT2FNQ3</accession>
<comment type="caution">
    <text evidence="1">The sequence shown here is derived from an EMBL/GenBank/DDBJ whole genome shotgun (WGS) entry which is preliminary data.</text>
</comment>
<dbReference type="EMBL" id="JAKOGG010000005">
    <property type="protein sequence ID" value="MCS4556834.1"/>
    <property type="molecule type" value="Genomic_DNA"/>
</dbReference>
<organism evidence="1 2">
    <name type="scientific">Shewanella electrica</name>
    <dbReference type="NCBI Taxonomy" id="515560"/>
    <lineage>
        <taxon>Bacteria</taxon>
        <taxon>Pseudomonadati</taxon>
        <taxon>Pseudomonadota</taxon>
        <taxon>Gammaproteobacteria</taxon>
        <taxon>Alteromonadales</taxon>
        <taxon>Shewanellaceae</taxon>
        <taxon>Shewanella</taxon>
    </lineage>
</organism>
<name>A0ABT2FNQ3_9GAMM</name>
<keyword evidence="2" id="KW-1185">Reference proteome</keyword>
<sequence length="123" mass="13229">MQAQLMVRQVAWFGEESATLTLDSGEATVDVFCHLGNYQVGDKVDNRLQILDGELCAAALADGPEVDGADELQSLGAYRYRGRSTVIDSADGLVSVNGFCIEFGATYLTGAVEFTIARLDIYP</sequence>
<gene>
    <name evidence="1" type="ORF">L9G74_10300</name>
</gene>
<proteinExistence type="predicted"/>
<evidence type="ECO:0000313" key="1">
    <source>
        <dbReference type="EMBL" id="MCS4556834.1"/>
    </source>
</evidence>
<dbReference type="RefSeq" id="WP_238896223.1">
    <property type="nucleotide sequence ID" value="NZ_JAKOGG010000005.1"/>
</dbReference>
<dbReference type="Proteomes" id="UP001201549">
    <property type="component" value="Unassembled WGS sequence"/>
</dbReference>
<protein>
    <submittedName>
        <fullName evidence="1">Uncharacterized protein</fullName>
    </submittedName>
</protein>
<reference evidence="2" key="1">
    <citation type="submission" date="2023-07" db="EMBL/GenBank/DDBJ databases">
        <title>Shewanella mangrovi sp. nov., an acetaldehyde- degrading bacterium isolated from mangrove sediment.</title>
        <authorList>
            <person name="Liu Y."/>
        </authorList>
    </citation>
    <scope>NUCLEOTIDE SEQUENCE [LARGE SCALE GENOMIC DNA]</scope>
    <source>
        <strain evidence="2">C32</strain>
    </source>
</reference>
<evidence type="ECO:0000313" key="2">
    <source>
        <dbReference type="Proteomes" id="UP001201549"/>
    </source>
</evidence>